<feature type="transmembrane region" description="Helical" evidence="1">
    <location>
        <begin position="49"/>
        <end position="70"/>
    </location>
</feature>
<evidence type="ECO:0000256" key="1">
    <source>
        <dbReference type="SAM" id="Phobius"/>
    </source>
</evidence>
<proteinExistence type="predicted"/>
<feature type="transmembrane region" description="Helical" evidence="1">
    <location>
        <begin position="76"/>
        <end position="95"/>
    </location>
</feature>
<dbReference type="RefSeq" id="WP_018021075.1">
    <property type="nucleotide sequence ID" value="NZ_AQUX01000001.1"/>
</dbReference>
<gene>
    <name evidence="2" type="ORF">CDOO_08390</name>
</gene>
<keyword evidence="1" id="KW-0812">Transmembrane</keyword>
<dbReference type="KEGG" id="cdo:CDOO_08390"/>
<sequence length="151" mass="17398">MEEPNVIHPEVDRTADGNARRFALRRGPSELITTARTSSFQNRRRRRRWYLALQFSRVVTTILAALAYFVWDNVPLTIVLIVLAVPAPAIAVVIANEPHERKDKRERNTYKPGLARQLQTEHEARQVAPPEHRLDTLPMIIDHTEPDHPET</sequence>
<protein>
    <recommendedName>
        <fullName evidence="4">DUF3099 domain-containing protein</fullName>
    </recommendedName>
</protein>
<dbReference type="eggNOG" id="ENOG5033AAH">
    <property type="taxonomic scope" value="Bacteria"/>
</dbReference>
<dbReference type="InterPro" id="IPR021449">
    <property type="entry name" value="DUF3099"/>
</dbReference>
<dbReference type="AlphaFoldDB" id="A0A097IGP5"/>
<accession>A0A097IGP5</accession>
<dbReference type="STRING" id="558173.CDOO_08390"/>
<dbReference type="OrthoDB" id="5188998at2"/>
<dbReference type="Pfam" id="PF11298">
    <property type="entry name" value="DUF3099"/>
    <property type="match status" value="1"/>
</dbReference>
<evidence type="ECO:0000313" key="3">
    <source>
        <dbReference type="Proteomes" id="UP000029914"/>
    </source>
</evidence>
<reference evidence="2 3" key="1">
    <citation type="submission" date="2013-09" db="EMBL/GenBank/DDBJ databases">
        <title>Complete genome sequence of Corynebacterium doosanense CAU 212(T) (=DSM 45436(T)), isolated from activated sludge.</title>
        <authorList>
            <person name="Schaffert L."/>
            <person name="Albersmeier A."/>
            <person name="Kalinowski J."/>
            <person name="Ruckert C."/>
        </authorList>
    </citation>
    <scope>NUCLEOTIDE SEQUENCE [LARGE SCALE GENOMIC DNA]</scope>
    <source>
        <strain evidence="2 3">CAU 212</strain>
    </source>
</reference>
<dbReference type="Proteomes" id="UP000029914">
    <property type="component" value="Chromosome"/>
</dbReference>
<keyword evidence="1" id="KW-1133">Transmembrane helix</keyword>
<name>A0A097IGP5_9CORY</name>
<organism evidence="2 3">
    <name type="scientific">Corynebacterium doosanense CAU 212 = DSM 45436</name>
    <dbReference type="NCBI Taxonomy" id="558173"/>
    <lineage>
        <taxon>Bacteria</taxon>
        <taxon>Bacillati</taxon>
        <taxon>Actinomycetota</taxon>
        <taxon>Actinomycetes</taxon>
        <taxon>Mycobacteriales</taxon>
        <taxon>Corynebacteriaceae</taxon>
        <taxon>Corynebacterium</taxon>
    </lineage>
</organism>
<evidence type="ECO:0008006" key="4">
    <source>
        <dbReference type="Google" id="ProtNLM"/>
    </source>
</evidence>
<dbReference type="HOGENOM" id="CLU_110166_2_0_11"/>
<keyword evidence="1" id="KW-0472">Membrane</keyword>
<keyword evidence="3" id="KW-1185">Reference proteome</keyword>
<evidence type="ECO:0000313" key="2">
    <source>
        <dbReference type="EMBL" id="AIT61272.1"/>
    </source>
</evidence>
<dbReference type="EMBL" id="CP006764">
    <property type="protein sequence ID" value="AIT61272.1"/>
    <property type="molecule type" value="Genomic_DNA"/>
</dbReference>